<dbReference type="EMBL" id="FCOI02000031">
    <property type="protein sequence ID" value="SAK88393.1"/>
    <property type="molecule type" value="Genomic_DNA"/>
</dbReference>
<dbReference type="OrthoDB" id="9100846at2"/>
<gene>
    <name evidence="1" type="ORF">AWB76_06324</name>
</gene>
<reference evidence="2" key="1">
    <citation type="submission" date="2016-01" db="EMBL/GenBank/DDBJ databases">
        <authorList>
            <person name="Peeters Charlotte."/>
        </authorList>
    </citation>
    <scope>NUCLEOTIDE SEQUENCE [LARGE SCALE GENOMIC DNA]</scope>
</reference>
<sequence>MGQKQAAYDASGALIAFYDTEDSPAPVGADVVDISNDLWLSLLEAQSQGKRLIRGEDGAPVTADPLPPDAGQVLTINSARRDSLLATAALAIAPLQDAVDLDDATDEEAALLKQWKQYRVAVNRVDLTQWPVQWPALPGA</sequence>
<dbReference type="RefSeq" id="WP_061163945.1">
    <property type="nucleotide sequence ID" value="NZ_FCOI02000031.1"/>
</dbReference>
<dbReference type="STRING" id="1777137.AWB76_06324"/>
<dbReference type="Proteomes" id="UP000054624">
    <property type="component" value="Unassembled WGS sequence"/>
</dbReference>
<name>A0A158D1M2_9BURK</name>
<dbReference type="Pfam" id="PF02413">
    <property type="entry name" value="Caudo_TAP"/>
    <property type="match status" value="1"/>
</dbReference>
<dbReference type="InterPro" id="IPR003458">
    <property type="entry name" value="Phage_T4_Gp38_tail_assem"/>
</dbReference>
<organism evidence="1 2">
    <name type="scientific">Caballeronia temeraria</name>
    <dbReference type="NCBI Taxonomy" id="1777137"/>
    <lineage>
        <taxon>Bacteria</taxon>
        <taxon>Pseudomonadati</taxon>
        <taxon>Pseudomonadota</taxon>
        <taxon>Betaproteobacteria</taxon>
        <taxon>Burkholderiales</taxon>
        <taxon>Burkholderiaceae</taxon>
        <taxon>Caballeronia</taxon>
    </lineage>
</organism>
<protein>
    <submittedName>
        <fullName evidence="1">Caudovirales tail fiber assembly protein</fullName>
    </submittedName>
</protein>
<keyword evidence="2" id="KW-1185">Reference proteome</keyword>
<evidence type="ECO:0000313" key="2">
    <source>
        <dbReference type="Proteomes" id="UP000054624"/>
    </source>
</evidence>
<evidence type="ECO:0000313" key="1">
    <source>
        <dbReference type="EMBL" id="SAK88393.1"/>
    </source>
</evidence>
<accession>A0A158D1M2</accession>
<proteinExistence type="predicted"/>
<dbReference type="AlphaFoldDB" id="A0A158D1M2"/>